<dbReference type="InterPro" id="IPR027417">
    <property type="entry name" value="P-loop_NTPase"/>
</dbReference>
<dbReference type="Pfam" id="PF14331">
    <property type="entry name" value="IcmF-related_N"/>
    <property type="match status" value="1"/>
</dbReference>
<evidence type="ECO:0000259" key="4">
    <source>
        <dbReference type="Pfam" id="PF14331"/>
    </source>
</evidence>
<dbReference type="InterPro" id="IPR009612">
    <property type="entry name" value="IcmF-rel"/>
</dbReference>
<evidence type="ECO:0000313" key="6">
    <source>
        <dbReference type="Proteomes" id="UP000199120"/>
    </source>
</evidence>
<dbReference type="PANTHER" id="PTHR36153:SF1">
    <property type="entry name" value="TYPE VI SECRETION SYSTEM COMPONENT TSSM1"/>
    <property type="match status" value="1"/>
</dbReference>
<dbReference type="NCBIfam" id="TIGR03348">
    <property type="entry name" value="VI_IcmF"/>
    <property type="match status" value="1"/>
</dbReference>
<dbReference type="Proteomes" id="UP000199120">
    <property type="component" value="Unassembled WGS sequence"/>
</dbReference>
<dbReference type="STRING" id="416943.SAMN05445871_5870"/>
<reference evidence="6" key="1">
    <citation type="submission" date="2016-10" db="EMBL/GenBank/DDBJ databases">
        <authorList>
            <person name="Varghese N."/>
            <person name="Submissions S."/>
        </authorList>
    </citation>
    <scope>NUCLEOTIDE SEQUENCE [LARGE SCALE GENOMIC DNA]</scope>
    <source>
        <strain evidence="6">LMG 26416</strain>
    </source>
</reference>
<dbReference type="InterPro" id="IPR025743">
    <property type="entry name" value="TssM1_N"/>
</dbReference>
<dbReference type="EMBL" id="FOAJ01000001">
    <property type="protein sequence ID" value="SEK26567.1"/>
    <property type="molecule type" value="Genomic_DNA"/>
</dbReference>
<dbReference type="PANTHER" id="PTHR36153">
    <property type="entry name" value="INNER MEMBRANE PROTEIN-RELATED"/>
    <property type="match status" value="1"/>
</dbReference>
<dbReference type="Gene3D" id="3.40.50.300">
    <property type="entry name" value="P-loop containing nucleotide triphosphate hydrolases"/>
    <property type="match status" value="1"/>
</dbReference>
<evidence type="ECO:0000259" key="2">
    <source>
        <dbReference type="Pfam" id="PF06744"/>
    </source>
</evidence>
<evidence type="ECO:0000256" key="1">
    <source>
        <dbReference type="SAM" id="Phobius"/>
    </source>
</evidence>
<dbReference type="Pfam" id="PF06744">
    <property type="entry name" value="IcmF_C"/>
    <property type="match status" value="1"/>
</dbReference>
<dbReference type="Pfam" id="PF06761">
    <property type="entry name" value="IcmF-related"/>
    <property type="match status" value="1"/>
</dbReference>
<feature type="domain" description="Type VI secretion system component TssM1 N-terminal" evidence="4">
    <location>
        <begin position="277"/>
        <end position="562"/>
    </location>
</feature>
<dbReference type="InterPro" id="IPR017731">
    <property type="entry name" value="TssM1-like"/>
</dbReference>
<feature type="transmembrane region" description="Helical" evidence="1">
    <location>
        <begin position="100"/>
        <end position="120"/>
    </location>
</feature>
<keyword evidence="6" id="KW-1185">Reference proteome</keyword>
<sequence>MSYLKRFFKFVCSRHTLVFVAIVLVAAAVWFIGPLLAFGDYRPFDSVSSRAIVIVVLLALLLFGLLRWSPAPIVVAIVGLLLWHLGPLLAFGSVRPLAPMWSRVLLVSALVACYAVYGLYRLWHAMRNNDALLQRILNPFASRATPEQIARDELRVVQSAVSRALDRLRRMRSGSSGWRRLFENQRYLYELPWYMVVGSPGAGKTTLVLNSGLDFPDAAQMNASSIRERVETANCDWWFTNEAVLIDTAGRYTVQDGSGASPGSDAGPQTKPDAAAVNAAEWRGFLDLLRKRRPRAPINGALLVVSVEELLNRSPASRTTLAAAMRARLGELRQQLGVRFPVYVLVTKLDLLPGFAEYFQSLTGEGRSQVLGFTLGYRQDGGQDGEPEGAQDLRQRCAAETRLLEHRLEEGINVRLQEEYEGDRRKKLYAFPGEFRSLAAQLLDMIGLVFLDSRYDDTQLGSLLRGVYFTSAAQTNEVIPADRTTLLQRLRRGLAGITGEVAAAVAPASATASAAASAPTVYRGYFLRSLFQRVILAEGHLVRPNLRWEFRFRTLRVVGHLLSVVVAVWLIGALIVSFGNNRDYLAAIGKKTDALAQRVGGFRKVAQPGAMAGVLSASRDLPQYRDLDLDSPGGAYRYGLYTAPPVVDASDTTYANLLTQMLLPQVSGRLEAVLETQLRAGDADGVYRTLSIYLMLYEAAHYDAKAVKAWVLDDWEHAGTGAAMGDRSAMARHLDALFTDGRRVTPRAPLNADLVQRARDFLDRNPVAGRLYERAVADMQKDAPDNITLTRAAGPQAAAVFALVAGSTLERGVPGLYTYDGYHDVFNRRLPEFLAQAQTRDAWVMGRDDAGSKLARQAIARVPGADRDKLADEVRRQYLTDYGNYWQQFLDDIRPLNGSPAGGIALDLQALRTLSAPESPLVKLARTAVHETSLTLDDSPDDPSLTDAAVKALGRRSRAVRAASAVAGAAATITQIAQQKLEKELVDNRFAALRQVVTGQADTGSGPALAGGATVGGSTLRLDDIMGLLNEQYSRLSMAGNVLATNAMPPPDDIGGRLQIEATRLPAPFRALLSGIASQSMQKVDQGVGSLLALQVDTSVGDTCRRAIEGRYPFAAGTREVDIGDFNRVFAPGGLLDDFFQKTLANHVDTSLRPWRYRPVSPGMPTLQGPSLEPFERAAAIRQAFFRDGARMDWEIGIRVASMDPDITELLLDIDGQTMRYVHGPVKVFPVAWPGPRGGSMASITANPPMRSDTSTALTDGPWALFRLFDRGRPTRTSAGRPAIDFDFDNRHVVLELASGGQSGPYAGSLLKGFRCPGTGGAARSVNAASRSSRLNESS</sequence>
<keyword evidence="1" id="KW-0472">Membrane</keyword>
<dbReference type="RefSeq" id="WP_090552330.1">
    <property type="nucleotide sequence ID" value="NZ_FNSR01000003.1"/>
</dbReference>
<gene>
    <name evidence="5" type="ORF">SAMN05192542_101374</name>
</gene>
<evidence type="ECO:0000259" key="3">
    <source>
        <dbReference type="Pfam" id="PF06761"/>
    </source>
</evidence>
<dbReference type="InterPro" id="IPR010623">
    <property type="entry name" value="IcmF_C"/>
</dbReference>
<protein>
    <submittedName>
        <fullName evidence="5">Type VI secretion system protein ImpL</fullName>
    </submittedName>
</protein>
<feature type="transmembrane region" description="Helical" evidence="1">
    <location>
        <begin position="47"/>
        <end position="66"/>
    </location>
</feature>
<feature type="domain" description="Type VI secretion system IcmF C-terminal" evidence="2">
    <location>
        <begin position="1198"/>
        <end position="1299"/>
    </location>
</feature>
<keyword evidence="1" id="KW-1133">Transmembrane helix</keyword>
<keyword evidence="1" id="KW-0812">Transmembrane</keyword>
<accession>A0A1H7FMW1</accession>
<dbReference type="SUPFAM" id="SSF52540">
    <property type="entry name" value="P-loop containing nucleoside triphosphate hydrolases"/>
    <property type="match status" value="1"/>
</dbReference>
<name>A0A1H7FMW1_9BURK</name>
<feature type="domain" description="IcmF-related" evidence="3">
    <location>
        <begin position="614"/>
        <end position="933"/>
    </location>
</feature>
<dbReference type="OrthoDB" id="9758229at2"/>
<feature type="transmembrane region" description="Helical" evidence="1">
    <location>
        <begin position="557"/>
        <end position="578"/>
    </location>
</feature>
<evidence type="ECO:0000313" key="5">
    <source>
        <dbReference type="EMBL" id="SEK26567.1"/>
    </source>
</evidence>
<dbReference type="InterPro" id="IPR053156">
    <property type="entry name" value="T6SS_TssM-like"/>
</dbReference>
<feature type="transmembrane region" description="Helical" evidence="1">
    <location>
        <begin position="73"/>
        <end position="94"/>
    </location>
</feature>
<proteinExistence type="predicted"/>
<organism evidence="5 6">
    <name type="scientific">Paraburkholderia caballeronis</name>
    <dbReference type="NCBI Taxonomy" id="416943"/>
    <lineage>
        <taxon>Bacteria</taxon>
        <taxon>Pseudomonadati</taxon>
        <taxon>Pseudomonadota</taxon>
        <taxon>Betaproteobacteria</taxon>
        <taxon>Burkholderiales</taxon>
        <taxon>Burkholderiaceae</taxon>
        <taxon>Paraburkholderia</taxon>
    </lineage>
</organism>